<protein>
    <submittedName>
        <fullName evidence="6">Ankyrin repeat domain-containing protein 26</fullName>
    </submittedName>
</protein>
<dbReference type="EMBL" id="JAATJV010371459">
    <property type="protein sequence ID" value="MBZ3880252.1"/>
    <property type="molecule type" value="Genomic_DNA"/>
</dbReference>
<evidence type="ECO:0000259" key="5">
    <source>
        <dbReference type="Pfam" id="PF14915"/>
    </source>
</evidence>
<dbReference type="AlphaFoldDB" id="A0AA41MXZ8"/>
<proteinExistence type="predicted"/>
<evidence type="ECO:0000259" key="4">
    <source>
        <dbReference type="Pfam" id="PF12001"/>
    </source>
</evidence>
<dbReference type="InterPro" id="IPR050657">
    <property type="entry name" value="Ankyrin_repeat_domain"/>
</dbReference>
<evidence type="ECO:0000313" key="6">
    <source>
        <dbReference type="EMBL" id="MBZ3880252.1"/>
    </source>
</evidence>
<feature type="domain" description="CCDC144C-like coiled-coil" evidence="5">
    <location>
        <begin position="2"/>
        <end position="295"/>
    </location>
</feature>
<dbReference type="Pfam" id="PF14915">
    <property type="entry name" value="CCDC144C"/>
    <property type="match status" value="1"/>
</dbReference>
<reference evidence="6" key="1">
    <citation type="submission" date="2020-03" db="EMBL/GenBank/DDBJ databases">
        <title>Studies in the Genomics of Life Span.</title>
        <authorList>
            <person name="Glass D."/>
        </authorList>
    </citation>
    <scope>NUCLEOTIDE SEQUENCE</scope>
    <source>
        <strain evidence="6">SUZIE</strain>
        <tissue evidence="6">Muscle</tissue>
    </source>
</reference>
<dbReference type="InterPro" id="IPR039497">
    <property type="entry name" value="CC144C-like_CC_dom"/>
</dbReference>
<dbReference type="PANTHER" id="PTHR24147:SF53">
    <property type="entry name" value="ANKYRIN REPEAT DOMAIN 26"/>
    <property type="match status" value="1"/>
</dbReference>
<comment type="caution">
    <text evidence="6">The sequence shown here is derived from an EMBL/GenBank/DDBJ whole genome shotgun (WGS) entry which is preliminary data.</text>
</comment>
<accession>A0AA41MXZ8</accession>
<gene>
    <name evidence="6" type="ORF">SUZIE_157010</name>
</gene>
<feature type="coiled-coil region" evidence="2">
    <location>
        <begin position="9"/>
        <end position="68"/>
    </location>
</feature>
<name>A0AA41MXZ8_SCICA</name>
<evidence type="ECO:0000256" key="1">
    <source>
        <dbReference type="ARBA" id="ARBA00023054"/>
    </source>
</evidence>
<dbReference type="InterPro" id="IPR021885">
    <property type="entry name" value="DUF3496"/>
</dbReference>
<feature type="region of interest" description="Disordered" evidence="3">
    <location>
        <begin position="274"/>
        <end position="296"/>
    </location>
</feature>
<dbReference type="Proteomes" id="UP001166674">
    <property type="component" value="Unassembled WGS sequence"/>
</dbReference>
<feature type="coiled-coil region" evidence="2">
    <location>
        <begin position="150"/>
        <end position="205"/>
    </location>
</feature>
<keyword evidence="1 2" id="KW-0175">Coiled coil</keyword>
<feature type="compositionally biased region" description="Basic and acidic residues" evidence="3">
    <location>
        <begin position="274"/>
        <end position="283"/>
    </location>
</feature>
<sequence length="438" mass="51590">MEKKYLENIKIVKEKSDDLQRTIKVNEERERETTFQRNEQLNNLKAEIAMLTIELENLKQSKARLETEFEPYHARLDLAPPHHYEIQTPGRDLEFTLQETRDEYLSSQATTDFDIYNLKVHSEFVSQQLSENKIKICSLENELCQTTNALKEMTLVLENVQRDLRETQCQLKKIEYTYQNKPSKVNKYTGKQESTEERLSQLQDENTLPQQQLLDLHNNTDNKEEIAITVLHRFHDIVKVLKDESEKYSLMLENRIMGLINSCNHFEERMHKKYEKEKAERETQAPVQENSEQLKENNDAAISQMELRIQDLESKLSKMKTKNYSQIVEEYEEFYLGETTIIESLSAEVKKRNERLEELNIRLLEEKRQSQALRFPVYTRPVPERSCVRNHNNSQGPGGSLSPRENLVVPTPYPQPTRKSVEEYLAEVSYVHALVSDF</sequence>
<keyword evidence="7" id="KW-1185">Reference proteome</keyword>
<evidence type="ECO:0000313" key="7">
    <source>
        <dbReference type="Proteomes" id="UP001166674"/>
    </source>
</evidence>
<dbReference type="PANTHER" id="PTHR24147">
    <property type="entry name" value="ANKYRIN REPEAT DOMAIN 36-RELATED"/>
    <property type="match status" value="1"/>
</dbReference>
<evidence type="ECO:0000256" key="2">
    <source>
        <dbReference type="SAM" id="Coils"/>
    </source>
</evidence>
<organism evidence="6 7">
    <name type="scientific">Sciurus carolinensis</name>
    <name type="common">Eastern gray squirrel</name>
    <dbReference type="NCBI Taxonomy" id="30640"/>
    <lineage>
        <taxon>Eukaryota</taxon>
        <taxon>Metazoa</taxon>
        <taxon>Chordata</taxon>
        <taxon>Craniata</taxon>
        <taxon>Vertebrata</taxon>
        <taxon>Euteleostomi</taxon>
        <taxon>Mammalia</taxon>
        <taxon>Eutheria</taxon>
        <taxon>Euarchontoglires</taxon>
        <taxon>Glires</taxon>
        <taxon>Rodentia</taxon>
        <taxon>Sciuromorpha</taxon>
        <taxon>Sciuridae</taxon>
        <taxon>Sciurinae</taxon>
        <taxon>Sciurini</taxon>
        <taxon>Sciurus</taxon>
    </lineage>
</organism>
<feature type="region of interest" description="Disordered" evidence="3">
    <location>
        <begin position="384"/>
        <end position="414"/>
    </location>
</feature>
<feature type="domain" description="DUF3496" evidence="4">
    <location>
        <begin position="303"/>
        <end position="406"/>
    </location>
</feature>
<evidence type="ECO:0000256" key="3">
    <source>
        <dbReference type="SAM" id="MobiDB-lite"/>
    </source>
</evidence>
<dbReference type="Pfam" id="PF12001">
    <property type="entry name" value="DUF3496"/>
    <property type="match status" value="1"/>
</dbReference>